<evidence type="ECO:0000313" key="2">
    <source>
        <dbReference type="Proteomes" id="UP000188174"/>
    </source>
</evidence>
<keyword evidence="1" id="KW-0614">Plasmid</keyword>
<proteinExistence type="predicted"/>
<sequence length="72" mass="7985">MRGRFREVHDRGAFREPVLCLFRTEVHLQVPDPVGICAAFPSDQINPAIRVFVQEVDHPATYVAGAAQPNNG</sequence>
<gene>
    <name evidence="1" type="ORF">B0E33_29975</name>
</gene>
<protein>
    <submittedName>
        <fullName evidence="1">Uncharacterized protein</fullName>
    </submittedName>
</protein>
<keyword evidence="2" id="KW-1185">Reference proteome</keyword>
<reference evidence="1 2" key="1">
    <citation type="submission" date="2017-02" db="EMBL/GenBank/DDBJ databases">
        <authorList>
            <person name="Jeong S."/>
        </authorList>
    </citation>
    <scope>NUCLEOTIDE SEQUENCE [LARGE SCALE GENOMIC DNA]</scope>
    <source>
        <strain evidence="1 2">RMAR6-6</strain>
        <plasmid evidence="1 2">unnamed1</plasmid>
    </source>
</reference>
<accession>A0ABM6IBT9</accession>
<geneLocation type="plasmid" evidence="1 2">
    <name>unnamed1</name>
</geneLocation>
<dbReference type="Proteomes" id="UP000188174">
    <property type="component" value="Plasmid unnamed1"/>
</dbReference>
<dbReference type="EMBL" id="CP019631">
    <property type="protein sequence ID" value="AQQ08017.1"/>
    <property type="molecule type" value="Genomic_DNA"/>
</dbReference>
<organism evidence="1 2">
    <name type="scientific">Roseibium algicola</name>
    <dbReference type="NCBI Taxonomy" id="2857014"/>
    <lineage>
        <taxon>Bacteria</taxon>
        <taxon>Pseudomonadati</taxon>
        <taxon>Pseudomonadota</taxon>
        <taxon>Alphaproteobacteria</taxon>
        <taxon>Hyphomicrobiales</taxon>
        <taxon>Stappiaceae</taxon>
        <taxon>Roseibium</taxon>
    </lineage>
</organism>
<name>A0ABM6IBT9_9HYPH</name>
<evidence type="ECO:0000313" key="1">
    <source>
        <dbReference type="EMBL" id="AQQ08017.1"/>
    </source>
</evidence>